<dbReference type="EMBL" id="CM001403">
    <property type="protein sequence ID" value="EHQ29061.1"/>
    <property type="molecule type" value="Genomic_DNA"/>
</dbReference>
<dbReference type="NCBIfam" id="TIGR02937">
    <property type="entry name" value="sigma70-ECF"/>
    <property type="match status" value="1"/>
</dbReference>
<dbReference type="GO" id="GO:0003677">
    <property type="term" value="F:DNA binding"/>
    <property type="evidence" value="ECO:0007669"/>
    <property type="project" value="InterPro"/>
</dbReference>
<dbReference type="InterPro" id="IPR013324">
    <property type="entry name" value="RNA_pol_sigma_r3/r4-like"/>
</dbReference>
<evidence type="ECO:0000313" key="8">
    <source>
        <dbReference type="Proteomes" id="UP000002774"/>
    </source>
</evidence>
<dbReference type="GO" id="GO:0016987">
    <property type="term" value="F:sigma factor activity"/>
    <property type="evidence" value="ECO:0007669"/>
    <property type="project" value="UniProtKB-KW"/>
</dbReference>
<proteinExistence type="inferred from homology"/>
<reference evidence="7" key="1">
    <citation type="submission" date="2011-09" db="EMBL/GenBank/DDBJ databases">
        <title>The permanent draft genome of Mucilaginibacter paludis DSM 18603.</title>
        <authorList>
            <consortium name="US DOE Joint Genome Institute (JGI-PGF)"/>
            <person name="Lucas S."/>
            <person name="Han J."/>
            <person name="Lapidus A."/>
            <person name="Bruce D."/>
            <person name="Goodwin L."/>
            <person name="Pitluck S."/>
            <person name="Peters L."/>
            <person name="Kyrpides N."/>
            <person name="Mavromatis K."/>
            <person name="Ivanova N."/>
            <person name="Mikhailova N."/>
            <person name="Held B."/>
            <person name="Detter J.C."/>
            <person name="Tapia R."/>
            <person name="Han C."/>
            <person name="Land M."/>
            <person name="Hauser L."/>
            <person name="Markowitz V."/>
            <person name="Cheng J.-F."/>
            <person name="Hugenholtz P."/>
            <person name="Woyke T."/>
            <person name="Wu D."/>
            <person name="Tindall B."/>
            <person name="Brambilla E."/>
            <person name="Klenk H.-P."/>
            <person name="Eisen J.A."/>
        </authorList>
    </citation>
    <scope>NUCLEOTIDE SEQUENCE [LARGE SCALE GENOMIC DNA]</scope>
    <source>
        <strain evidence="7">DSM 18603</strain>
    </source>
</reference>
<dbReference type="STRING" id="714943.Mucpa_4982"/>
<evidence type="ECO:0000259" key="6">
    <source>
        <dbReference type="Pfam" id="PF08281"/>
    </source>
</evidence>
<dbReference type="Gene3D" id="1.10.10.10">
    <property type="entry name" value="Winged helix-like DNA-binding domain superfamily/Winged helix DNA-binding domain"/>
    <property type="match status" value="1"/>
</dbReference>
<evidence type="ECO:0000259" key="5">
    <source>
        <dbReference type="Pfam" id="PF04542"/>
    </source>
</evidence>
<organism evidence="7 8">
    <name type="scientific">Mucilaginibacter paludis DSM 18603</name>
    <dbReference type="NCBI Taxonomy" id="714943"/>
    <lineage>
        <taxon>Bacteria</taxon>
        <taxon>Pseudomonadati</taxon>
        <taxon>Bacteroidota</taxon>
        <taxon>Sphingobacteriia</taxon>
        <taxon>Sphingobacteriales</taxon>
        <taxon>Sphingobacteriaceae</taxon>
        <taxon>Mucilaginibacter</taxon>
    </lineage>
</organism>
<accession>H1Y923</accession>
<dbReference type="InterPro" id="IPR007627">
    <property type="entry name" value="RNA_pol_sigma70_r2"/>
</dbReference>
<dbReference type="HOGENOM" id="CLU_047691_4_0_10"/>
<keyword evidence="4" id="KW-0804">Transcription</keyword>
<comment type="similarity">
    <text evidence="1">Belongs to the sigma-70 factor family. ECF subfamily.</text>
</comment>
<feature type="domain" description="RNA polymerase sigma factor 70 region 4 type 2" evidence="6">
    <location>
        <begin position="139"/>
        <end position="186"/>
    </location>
</feature>
<dbReference type="Gene3D" id="1.10.1740.10">
    <property type="match status" value="1"/>
</dbReference>
<protein>
    <submittedName>
        <fullName evidence="7">RNA polymerase, sigma-24 subunit, ECF subfamily</fullName>
    </submittedName>
</protein>
<evidence type="ECO:0000256" key="2">
    <source>
        <dbReference type="ARBA" id="ARBA00023015"/>
    </source>
</evidence>
<keyword evidence="2" id="KW-0805">Transcription regulation</keyword>
<dbReference type="GO" id="GO:0006352">
    <property type="term" value="P:DNA-templated transcription initiation"/>
    <property type="evidence" value="ECO:0007669"/>
    <property type="project" value="InterPro"/>
</dbReference>
<dbReference type="InterPro" id="IPR039425">
    <property type="entry name" value="RNA_pol_sigma-70-like"/>
</dbReference>
<dbReference type="InterPro" id="IPR013249">
    <property type="entry name" value="RNA_pol_sigma70_r4_t2"/>
</dbReference>
<dbReference type="eggNOG" id="COG1595">
    <property type="taxonomic scope" value="Bacteria"/>
</dbReference>
<evidence type="ECO:0000256" key="3">
    <source>
        <dbReference type="ARBA" id="ARBA00023082"/>
    </source>
</evidence>
<evidence type="ECO:0000313" key="7">
    <source>
        <dbReference type="EMBL" id="EHQ29061.1"/>
    </source>
</evidence>
<dbReference type="SUPFAM" id="SSF88659">
    <property type="entry name" value="Sigma3 and sigma4 domains of RNA polymerase sigma factors"/>
    <property type="match status" value="1"/>
</dbReference>
<dbReference type="RefSeq" id="WP_008510096.1">
    <property type="nucleotide sequence ID" value="NZ_CM001403.1"/>
</dbReference>
<dbReference type="SUPFAM" id="SSF88946">
    <property type="entry name" value="Sigma2 domain of RNA polymerase sigma factors"/>
    <property type="match status" value="1"/>
</dbReference>
<name>H1Y923_9SPHI</name>
<dbReference type="AlphaFoldDB" id="H1Y923"/>
<dbReference type="InterPro" id="IPR036388">
    <property type="entry name" value="WH-like_DNA-bd_sf"/>
</dbReference>
<gene>
    <name evidence="7" type="ORF">Mucpa_4982</name>
</gene>
<dbReference type="Proteomes" id="UP000002774">
    <property type="component" value="Chromosome"/>
</dbReference>
<dbReference type="Pfam" id="PF04542">
    <property type="entry name" value="Sigma70_r2"/>
    <property type="match status" value="1"/>
</dbReference>
<dbReference type="OrthoDB" id="1524077at2"/>
<feature type="domain" description="RNA polymerase sigma-70 region 2" evidence="5">
    <location>
        <begin position="39"/>
        <end position="105"/>
    </location>
</feature>
<dbReference type="PANTHER" id="PTHR43133">
    <property type="entry name" value="RNA POLYMERASE ECF-TYPE SIGMA FACTO"/>
    <property type="match status" value="1"/>
</dbReference>
<dbReference type="InterPro" id="IPR013325">
    <property type="entry name" value="RNA_pol_sigma_r2"/>
</dbReference>
<evidence type="ECO:0000256" key="1">
    <source>
        <dbReference type="ARBA" id="ARBA00010641"/>
    </source>
</evidence>
<dbReference type="Pfam" id="PF08281">
    <property type="entry name" value="Sigma70_r4_2"/>
    <property type="match status" value="1"/>
</dbReference>
<keyword evidence="8" id="KW-1185">Reference proteome</keyword>
<dbReference type="PANTHER" id="PTHR43133:SF46">
    <property type="entry name" value="RNA POLYMERASE SIGMA-70 FACTOR ECF SUBFAMILY"/>
    <property type="match status" value="1"/>
</dbReference>
<dbReference type="InterPro" id="IPR014284">
    <property type="entry name" value="RNA_pol_sigma-70_dom"/>
</dbReference>
<sequence length="196" mass="23103">MKNKKTNQQMDTPDLNRQESDLLMLKVMKQGDYRAFEFLFKRYYRFLTRIIFKYTANLEEAEELSSDIFQKIWDKRETIHIEKDLKNYLSFSGRNTALNFLRSKKIYLVELDMNLHDQKAAGSSILPDGKLNLYDTEQEVNKVIEQLPSKCREIFKLNKLHAYTVAEIAALLGLSERTVSNNLTHANQIIRKNFQN</sequence>
<keyword evidence="3" id="KW-0731">Sigma factor</keyword>
<evidence type="ECO:0000256" key="4">
    <source>
        <dbReference type="ARBA" id="ARBA00023163"/>
    </source>
</evidence>